<feature type="domain" description="OmpR/PhoB-type" evidence="11">
    <location>
        <begin position="124"/>
        <end position="221"/>
    </location>
</feature>
<evidence type="ECO:0000259" key="11">
    <source>
        <dbReference type="PROSITE" id="PS51755"/>
    </source>
</evidence>
<dbReference type="PANTHER" id="PTHR48111:SF1">
    <property type="entry name" value="TWO-COMPONENT RESPONSE REGULATOR ORR33"/>
    <property type="match status" value="1"/>
</dbReference>
<reference evidence="12 13" key="1">
    <citation type="submission" date="2010-12" db="EMBL/GenBank/DDBJ databases">
        <authorList>
            <person name="Muzny D."/>
            <person name="Qin X."/>
            <person name="Deng J."/>
            <person name="Jiang H."/>
            <person name="Liu Y."/>
            <person name="Qu J."/>
            <person name="Song X.-Z."/>
            <person name="Zhang L."/>
            <person name="Thornton R."/>
            <person name="Coyle M."/>
            <person name="Francisco L."/>
            <person name="Jackson L."/>
            <person name="Javaid M."/>
            <person name="Korchina V."/>
            <person name="Kovar C."/>
            <person name="Mata R."/>
            <person name="Mathew T."/>
            <person name="Ngo R."/>
            <person name="Nguyen L."/>
            <person name="Nguyen N."/>
            <person name="Okwuonu G."/>
            <person name="Ongeri F."/>
            <person name="Pham C."/>
            <person name="Simmons D."/>
            <person name="Wilczek-Boney K."/>
            <person name="Hale W."/>
            <person name="Jakkamsetti A."/>
            <person name="Pham P."/>
            <person name="Ruth R."/>
            <person name="San Lucas F."/>
            <person name="Warren J."/>
            <person name="Zhang J."/>
            <person name="Zhao Z."/>
            <person name="Zhou C."/>
            <person name="Zhu D."/>
            <person name="Lee S."/>
            <person name="Bess C."/>
            <person name="Blankenburg K."/>
            <person name="Forbes L."/>
            <person name="Fu Q."/>
            <person name="Gubbala S."/>
            <person name="Hirani K."/>
            <person name="Jayaseelan J.C."/>
            <person name="Lara F."/>
            <person name="Munidasa M."/>
            <person name="Palculict T."/>
            <person name="Patil S."/>
            <person name="Pu L.-L."/>
            <person name="Saada N."/>
            <person name="Tang L."/>
            <person name="Weissenberger G."/>
            <person name="Zhu Y."/>
            <person name="Hemphill L."/>
            <person name="Shang Y."/>
            <person name="Youmans B."/>
            <person name="Ayvaz T."/>
            <person name="Ross M."/>
            <person name="Santibanez J."/>
            <person name="Aqrawi P."/>
            <person name="Gross S."/>
            <person name="Joshi V."/>
            <person name="Fowler G."/>
            <person name="Nazareth L."/>
            <person name="Reid J."/>
            <person name="Worley K."/>
            <person name="Petrosino J."/>
            <person name="Highlander S."/>
            <person name="Gibbs R."/>
        </authorList>
    </citation>
    <scope>NUCLEOTIDE SEQUENCE [LARGE SCALE GENOMIC DNA]</scope>
    <source>
        <strain evidence="12 13">ATCC 23263</strain>
    </source>
</reference>
<dbReference type="SUPFAM" id="SSF46894">
    <property type="entry name" value="C-terminal effector domain of the bipartite response regulators"/>
    <property type="match status" value="1"/>
</dbReference>
<dbReference type="SMART" id="SM00448">
    <property type="entry name" value="REC"/>
    <property type="match status" value="1"/>
</dbReference>
<dbReference type="InterPro" id="IPR011006">
    <property type="entry name" value="CheY-like_superfamily"/>
</dbReference>
<keyword evidence="6" id="KW-0804">Transcription</keyword>
<evidence type="ECO:0000256" key="9">
    <source>
        <dbReference type="PROSITE-ProRule" id="PRU01091"/>
    </source>
</evidence>
<dbReference type="SUPFAM" id="SSF52172">
    <property type="entry name" value="CheY-like"/>
    <property type="match status" value="1"/>
</dbReference>
<keyword evidence="2 8" id="KW-0597">Phosphoprotein</keyword>
<comment type="caution">
    <text evidence="12">The sequence shown here is derived from an EMBL/GenBank/DDBJ whole genome shotgun (WGS) entry which is preliminary data.</text>
</comment>
<dbReference type="AlphaFoldDB" id="E6MDD7"/>
<evidence type="ECO:0000313" key="13">
    <source>
        <dbReference type="Proteomes" id="UP000004754"/>
    </source>
</evidence>
<evidence type="ECO:0000256" key="2">
    <source>
        <dbReference type="ARBA" id="ARBA00022553"/>
    </source>
</evidence>
<evidence type="ECO:0000256" key="7">
    <source>
        <dbReference type="ARBA" id="ARBA00024867"/>
    </source>
</evidence>
<evidence type="ECO:0000256" key="4">
    <source>
        <dbReference type="ARBA" id="ARBA00023015"/>
    </source>
</evidence>
<dbReference type="InterPro" id="IPR036388">
    <property type="entry name" value="WH-like_DNA-bd_sf"/>
</dbReference>
<evidence type="ECO:0000256" key="1">
    <source>
        <dbReference type="ARBA" id="ARBA00018672"/>
    </source>
</evidence>
<gene>
    <name evidence="12" type="ORF">HMP0721_0019</name>
</gene>
<keyword evidence="4" id="KW-0805">Transcription regulation</keyword>
<evidence type="ECO:0000256" key="8">
    <source>
        <dbReference type="PROSITE-ProRule" id="PRU00169"/>
    </source>
</evidence>
<dbReference type="eggNOG" id="COG0745">
    <property type="taxonomic scope" value="Bacteria"/>
</dbReference>
<dbReference type="GO" id="GO:0032993">
    <property type="term" value="C:protein-DNA complex"/>
    <property type="evidence" value="ECO:0007669"/>
    <property type="project" value="TreeGrafter"/>
</dbReference>
<dbReference type="InterPro" id="IPR001789">
    <property type="entry name" value="Sig_transdc_resp-reg_receiver"/>
</dbReference>
<dbReference type="Gene3D" id="3.40.50.2300">
    <property type="match status" value="1"/>
</dbReference>
<feature type="domain" description="Response regulatory" evidence="10">
    <location>
        <begin position="2"/>
        <end position="116"/>
    </location>
</feature>
<feature type="modified residue" description="4-aspartylphosphate" evidence="8">
    <location>
        <position position="51"/>
    </location>
</feature>
<dbReference type="InterPro" id="IPR039420">
    <property type="entry name" value="WalR-like"/>
</dbReference>
<dbReference type="PROSITE" id="PS50110">
    <property type="entry name" value="RESPONSE_REGULATORY"/>
    <property type="match status" value="1"/>
</dbReference>
<dbReference type="GO" id="GO:0005829">
    <property type="term" value="C:cytosol"/>
    <property type="evidence" value="ECO:0007669"/>
    <property type="project" value="TreeGrafter"/>
</dbReference>
<dbReference type="GO" id="GO:0000976">
    <property type="term" value="F:transcription cis-regulatory region binding"/>
    <property type="evidence" value="ECO:0007669"/>
    <property type="project" value="TreeGrafter"/>
</dbReference>
<evidence type="ECO:0000256" key="5">
    <source>
        <dbReference type="ARBA" id="ARBA00023125"/>
    </source>
</evidence>
<dbReference type="SMART" id="SM00862">
    <property type="entry name" value="Trans_reg_C"/>
    <property type="match status" value="1"/>
</dbReference>
<evidence type="ECO:0000259" key="10">
    <source>
        <dbReference type="PROSITE" id="PS50110"/>
    </source>
</evidence>
<organism evidence="12 13">
    <name type="scientific">Pseudoramibacter alactolyticus ATCC 23263</name>
    <dbReference type="NCBI Taxonomy" id="887929"/>
    <lineage>
        <taxon>Bacteria</taxon>
        <taxon>Bacillati</taxon>
        <taxon>Bacillota</taxon>
        <taxon>Clostridia</taxon>
        <taxon>Eubacteriales</taxon>
        <taxon>Eubacteriaceae</taxon>
        <taxon>Pseudoramibacter</taxon>
    </lineage>
</organism>
<evidence type="ECO:0000256" key="6">
    <source>
        <dbReference type="ARBA" id="ARBA00023163"/>
    </source>
</evidence>
<accession>E6MDD7</accession>
<dbReference type="PROSITE" id="PS51755">
    <property type="entry name" value="OMPR_PHOB"/>
    <property type="match status" value="1"/>
</dbReference>
<dbReference type="InterPro" id="IPR001867">
    <property type="entry name" value="OmpR/PhoB-type_DNA-bd"/>
</dbReference>
<keyword evidence="5 9" id="KW-0238">DNA-binding</keyword>
<evidence type="ECO:0000313" key="12">
    <source>
        <dbReference type="EMBL" id="EFV02913.1"/>
    </source>
</evidence>
<dbReference type="InterPro" id="IPR016032">
    <property type="entry name" value="Sig_transdc_resp-reg_C-effctor"/>
</dbReference>
<feature type="DNA-binding region" description="OmpR/PhoB-type" evidence="9">
    <location>
        <begin position="124"/>
        <end position="221"/>
    </location>
</feature>
<dbReference type="Gene3D" id="1.10.10.10">
    <property type="entry name" value="Winged helix-like DNA-binding domain superfamily/Winged helix DNA-binding domain"/>
    <property type="match status" value="1"/>
</dbReference>
<dbReference type="Proteomes" id="UP000004754">
    <property type="component" value="Unassembled WGS sequence"/>
</dbReference>
<sequence length="222" mass="24453">MKLLFAEDTTDLNRVVTMALVHAGYEVDSVMDGQKALSHLQTQVYDAAILDIMMPGLSGLAVTERIRAAGDTTPILLLTAKAEVDDRVTGLEAGADDYLPKPFALKELMARVKAMIRGRETTQSPRLEFGDLSLDTDTQTLTAENSVTLSQRECALLRLFILHPDTALPADYLLDHVWRHDTAAARETVTLYLSYLRAKLEAVASQVLIAEPEPGHYRIMAS</sequence>
<dbReference type="GO" id="GO:0000156">
    <property type="term" value="F:phosphorelay response regulator activity"/>
    <property type="evidence" value="ECO:0007669"/>
    <property type="project" value="TreeGrafter"/>
</dbReference>
<evidence type="ECO:0000256" key="3">
    <source>
        <dbReference type="ARBA" id="ARBA00023012"/>
    </source>
</evidence>
<name>E6MDD7_9FIRM</name>
<dbReference type="STRING" id="887929.HMP0721_0019"/>
<dbReference type="RefSeq" id="WP_006597437.1">
    <property type="nucleotide sequence ID" value="NZ_GL622359.1"/>
</dbReference>
<dbReference type="Pfam" id="PF00486">
    <property type="entry name" value="Trans_reg_C"/>
    <property type="match status" value="1"/>
</dbReference>
<protein>
    <recommendedName>
        <fullName evidence="1">Stage 0 sporulation protein A homolog</fullName>
    </recommendedName>
</protein>
<dbReference type="EMBL" id="AEQN01000001">
    <property type="protein sequence ID" value="EFV02913.1"/>
    <property type="molecule type" value="Genomic_DNA"/>
</dbReference>
<comment type="function">
    <text evidence="7">May play the central regulatory role in sporulation. It may be an element of the effector pathway responsible for the activation of sporulation genes in response to nutritional stress. Spo0A may act in concert with spo0H (a sigma factor) to control the expression of some genes that are critical to the sporulation process.</text>
</comment>
<proteinExistence type="predicted"/>
<dbReference type="GO" id="GO:0006355">
    <property type="term" value="P:regulation of DNA-templated transcription"/>
    <property type="evidence" value="ECO:0007669"/>
    <property type="project" value="InterPro"/>
</dbReference>
<dbReference type="PANTHER" id="PTHR48111">
    <property type="entry name" value="REGULATOR OF RPOS"/>
    <property type="match status" value="1"/>
</dbReference>
<keyword evidence="3" id="KW-0902">Two-component regulatory system</keyword>
<keyword evidence="13" id="KW-1185">Reference proteome</keyword>
<dbReference type="Pfam" id="PF00072">
    <property type="entry name" value="Response_reg"/>
    <property type="match status" value="1"/>
</dbReference>
<dbReference type="OrthoDB" id="9790442at2"/>
<dbReference type="CDD" id="cd00383">
    <property type="entry name" value="trans_reg_C"/>
    <property type="match status" value="1"/>
</dbReference>
<dbReference type="Gene3D" id="6.10.250.690">
    <property type="match status" value="1"/>
</dbReference>
<dbReference type="HOGENOM" id="CLU_000445_30_1_9"/>